<organism evidence="3 4">
    <name type="scientific">Desulfonispora thiosulfatigenes DSM 11270</name>
    <dbReference type="NCBI Taxonomy" id="656914"/>
    <lineage>
        <taxon>Bacteria</taxon>
        <taxon>Bacillati</taxon>
        <taxon>Bacillota</taxon>
        <taxon>Clostridia</taxon>
        <taxon>Eubacteriales</taxon>
        <taxon>Peptococcaceae</taxon>
        <taxon>Desulfonispora</taxon>
    </lineage>
</organism>
<protein>
    <recommendedName>
        <fullName evidence="2">Dit-like phage tail protein N-terminal domain-containing protein</fullName>
    </recommendedName>
</protein>
<sequence>MNLARLEDIEFSAVEKETPSGSVEVTEKPVERGQDIADHIKPKPIFLTINGVVVGDDAGDKLAKLNKYKNEGKLLTYTGRNIFYNVVIEQLDTTHDKGIANGFSFTMTLKHVRIAEGKTINIKKSNLPPKVNIKTKKKEKKGKKQTKKKKSSKNSKKKLKQKVSAAEIRKIRG</sequence>
<evidence type="ECO:0000259" key="2">
    <source>
        <dbReference type="Pfam" id="PF21821"/>
    </source>
</evidence>
<feature type="compositionally biased region" description="Basic residues" evidence="1">
    <location>
        <begin position="133"/>
        <end position="161"/>
    </location>
</feature>
<feature type="domain" description="Dit-like phage tail protein N-terminal" evidence="2">
    <location>
        <begin position="11"/>
        <end position="122"/>
    </location>
</feature>
<dbReference type="InterPro" id="IPR048494">
    <property type="entry name" value="Dit-like_N"/>
</dbReference>
<gene>
    <name evidence="3" type="ORF">SAMN00017405_0383</name>
</gene>
<accession>A0A1W1VQY6</accession>
<dbReference type="RefSeq" id="WP_084054182.1">
    <property type="nucleotide sequence ID" value="NZ_FWWT01000022.1"/>
</dbReference>
<dbReference type="EMBL" id="FWWT01000022">
    <property type="protein sequence ID" value="SMB95334.1"/>
    <property type="molecule type" value="Genomic_DNA"/>
</dbReference>
<dbReference type="STRING" id="656914.SAMN00017405_0383"/>
<name>A0A1W1VQY6_DESTI</name>
<evidence type="ECO:0000313" key="3">
    <source>
        <dbReference type="EMBL" id="SMB95334.1"/>
    </source>
</evidence>
<evidence type="ECO:0000256" key="1">
    <source>
        <dbReference type="SAM" id="MobiDB-lite"/>
    </source>
</evidence>
<dbReference type="OrthoDB" id="2086871at2"/>
<dbReference type="Proteomes" id="UP000192731">
    <property type="component" value="Unassembled WGS sequence"/>
</dbReference>
<keyword evidence="4" id="KW-1185">Reference proteome</keyword>
<proteinExistence type="predicted"/>
<reference evidence="3 4" key="1">
    <citation type="submission" date="2017-04" db="EMBL/GenBank/DDBJ databases">
        <authorList>
            <person name="Afonso C.L."/>
            <person name="Miller P.J."/>
            <person name="Scott M.A."/>
            <person name="Spackman E."/>
            <person name="Goraichik I."/>
            <person name="Dimitrov K.M."/>
            <person name="Suarez D.L."/>
            <person name="Swayne D.E."/>
        </authorList>
    </citation>
    <scope>NUCLEOTIDE SEQUENCE [LARGE SCALE GENOMIC DNA]</scope>
    <source>
        <strain evidence="3 4">DSM 11270</strain>
    </source>
</reference>
<evidence type="ECO:0000313" key="4">
    <source>
        <dbReference type="Proteomes" id="UP000192731"/>
    </source>
</evidence>
<feature type="region of interest" description="Disordered" evidence="1">
    <location>
        <begin position="130"/>
        <end position="173"/>
    </location>
</feature>
<dbReference type="Pfam" id="PF21821">
    <property type="entry name" value="Dit_like"/>
    <property type="match status" value="1"/>
</dbReference>
<dbReference type="AlphaFoldDB" id="A0A1W1VQY6"/>